<feature type="domain" description="HAMP" evidence="16">
    <location>
        <begin position="844"/>
        <end position="896"/>
    </location>
</feature>
<dbReference type="Pfam" id="PF00512">
    <property type="entry name" value="HisKA"/>
    <property type="match status" value="1"/>
</dbReference>
<dbReference type="SMART" id="SM00065">
    <property type="entry name" value="GAF"/>
    <property type="match status" value="1"/>
</dbReference>
<dbReference type="SUPFAM" id="SSF52172">
    <property type="entry name" value="CheY-like"/>
    <property type="match status" value="3"/>
</dbReference>
<keyword evidence="9" id="KW-0067">ATP-binding</keyword>
<feature type="domain" description="HAMP" evidence="16">
    <location>
        <begin position="103"/>
        <end position="160"/>
    </location>
</feature>
<proteinExistence type="predicted"/>
<feature type="domain" description="HAMP" evidence="16">
    <location>
        <begin position="568"/>
        <end position="620"/>
    </location>
</feature>
<dbReference type="SUPFAM" id="SSF55874">
    <property type="entry name" value="ATPase domain of HSP90 chaperone/DNA topoisomerase II/histidine kinase"/>
    <property type="match status" value="1"/>
</dbReference>
<dbReference type="SUPFAM" id="SSF58104">
    <property type="entry name" value="Methyl-accepting chemotaxis protein (MCP) signaling domain"/>
    <property type="match status" value="3"/>
</dbReference>
<dbReference type="InterPro" id="IPR003018">
    <property type="entry name" value="GAF"/>
</dbReference>
<dbReference type="CDD" id="cd00082">
    <property type="entry name" value="HisKA"/>
    <property type="match status" value="1"/>
</dbReference>
<keyword evidence="6" id="KW-0808">Transferase</keyword>
<evidence type="ECO:0000313" key="18">
    <source>
        <dbReference type="Proteomes" id="UP001589818"/>
    </source>
</evidence>
<dbReference type="InterPro" id="IPR011006">
    <property type="entry name" value="CheY-like_superfamily"/>
</dbReference>
<dbReference type="Pfam" id="PF00072">
    <property type="entry name" value="Response_reg"/>
    <property type="match status" value="2"/>
</dbReference>
<dbReference type="InterPro" id="IPR003660">
    <property type="entry name" value="HAMP_dom"/>
</dbReference>
<feature type="domain" description="HAMP" evidence="16">
    <location>
        <begin position="936"/>
        <end position="988"/>
    </location>
</feature>
<evidence type="ECO:0000259" key="16">
    <source>
        <dbReference type="PROSITE" id="PS50885"/>
    </source>
</evidence>
<dbReference type="Gene3D" id="1.10.287.950">
    <property type="entry name" value="Methyl-accepting chemotaxis protein"/>
    <property type="match status" value="1"/>
</dbReference>
<dbReference type="InterPro" id="IPR036097">
    <property type="entry name" value="HisK_dim/P_sf"/>
</dbReference>
<dbReference type="EC" id="2.7.13.3" evidence="3"/>
<evidence type="ECO:0000313" key="17">
    <source>
        <dbReference type="EMBL" id="MFC0390560.1"/>
    </source>
</evidence>
<feature type="domain" description="HAMP" evidence="16">
    <location>
        <begin position="384"/>
        <end position="436"/>
    </location>
</feature>
<dbReference type="SUPFAM" id="SSF47384">
    <property type="entry name" value="Homodimeric domain of signal transducing histidine kinase"/>
    <property type="match status" value="1"/>
</dbReference>
<evidence type="ECO:0000256" key="12">
    <source>
        <dbReference type="PROSITE-ProRule" id="PRU00169"/>
    </source>
</evidence>
<dbReference type="SMART" id="SM00448">
    <property type="entry name" value="REC"/>
    <property type="match status" value="2"/>
</dbReference>
<evidence type="ECO:0000256" key="4">
    <source>
        <dbReference type="ARBA" id="ARBA00022475"/>
    </source>
</evidence>
<feature type="domain" description="HAMP" evidence="16">
    <location>
        <begin position="476"/>
        <end position="528"/>
    </location>
</feature>
<organism evidence="17 18">
    <name type="scientific">Paenibacillus mendelii</name>
    <dbReference type="NCBI Taxonomy" id="206163"/>
    <lineage>
        <taxon>Bacteria</taxon>
        <taxon>Bacillati</taxon>
        <taxon>Bacillota</taxon>
        <taxon>Bacilli</taxon>
        <taxon>Bacillales</taxon>
        <taxon>Paenibacillaceae</taxon>
        <taxon>Paenibacillus</taxon>
    </lineage>
</organism>
<dbReference type="Gene3D" id="3.30.565.10">
    <property type="entry name" value="Histidine kinase-like ATPase, C-terminal domain"/>
    <property type="match status" value="1"/>
</dbReference>
<dbReference type="Proteomes" id="UP001589818">
    <property type="component" value="Unassembled WGS sequence"/>
</dbReference>
<dbReference type="InterPro" id="IPR004358">
    <property type="entry name" value="Sig_transdc_His_kin-like_C"/>
</dbReference>
<dbReference type="InterPro" id="IPR001789">
    <property type="entry name" value="Sig_transdc_resp-reg_receiver"/>
</dbReference>
<evidence type="ECO:0000259" key="15">
    <source>
        <dbReference type="PROSITE" id="PS50110"/>
    </source>
</evidence>
<evidence type="ECO:0000256" key="10">
    <source>
        <dbReference type="ARBA" id="ARBA00023012"/>
    </source>
</evidence>
<name>A0ABV6J3W6_9BACL</name>
<comment type="catalytic activity">
    <reaction evidence="1">
        <text>ATP + protein L-histidine = ADP + protein N-phospho-L-histidine.</text>
        <dbReference type="EC" id="2.7.13.3"/>
    </reaction>
</comment>
<evidence type="ECO:0000256" key="9">
    <source>
        <dbReference type="ARBA" id="ARBA00022840"/>
    </source>
</evidence>
<dbReference type="PROSITE" id="PS50109">
    <property type="entry name" value="HIS_KIN"/>
    <property type="match status" value="1"/>
</dbReference>
<keyword evidence="10" id="KW-0902">Two-component regulatory system</keyword>
<dbReference type="SUPFAM" id="SSF55781">
    <property type="entry name" value="GAF domain-like"/>
    <property type="match status" value="1"/>
</dbReference>
<feature type="domain" description="HAMP" evidence="16">
    <location>
        <begin position="292"/>
        <end position="344"/>
    </location>
</feature>
<comment type="caution">
    <text evidence="17">The sequence shown here is derived from an EMBL/GenBank/DDBJ whole genome shotgun (WGS) entry which is preliminary data.</text>
</comment>
<gene>
    <name evidence="17" type="ORF">ACFFJ8_04115</name>
</gene>
<dbReference type="SMART" id="SM00387">
    <property type="entry name" value="HATPase_c"/>
    <property type="match status" value="1"/>
</dbReference>
<comment type="subcellular location">
    <subcellularLocation>
        <location evidence="2">Cell membrane</location>
        <topology evidence="2">Multi-pass membrane protein</topology>
    </subcellularLocation>
</comment>
<dbReference type="InterPro" id="IPR003661">
    <property type="entry name" value="HisK_dim/P_dom"/>
</dbReference>
<feature type="domain" description="HAMP" evidence="16">
    <location>
        <begin position="200"/>
        <end position="252"/>
    </location>
</feature>
<feature type="modified residue" description="4-aspartylphosphate" evidence="12">
    <location>
        <position position="1835"/>
    </location>
</feature>
<reference evidence="17 18" key="1">
    <citation type="submission" date="2024-09" db="EMBL/GenBank/DDBJ databases">
        <authorList>
            <person name="Sun Q."/>
            <person name="Mori K."/>
        </authorList>
    </citation>
    <scope>NUCLEOTIDE SEQUENCE [LARGE SCALE GENOMIC DNA]</scope>
    <source>
        <strain evidence="17 18">CCM 4839</strain>
    </source>
</reference>
<keyword evidence="18" id="KW-1185">Reference proteome</keyword>
<feature type="domain" description="HAMP" evidence="16">
    <location>
        <begin position="660"/>
        <end position="712"/>
    </location>
</feature>
<dbReference type="PRINTS" id="PR00344">
    <property type="entry name" value="BCTRLSENSOR"/>
</dbReference>
<evidence type="ECO:0000256" key="13">
    <source>
        <dbReference type="SAM" id="Coils"/>
    </source>
</evidence>
<dbReference type="RefSeq" id="WP_204820176.1">
    <property type="nucleotide sequence ID" value="NZ_JANHOF010000010.1"/>
</dbReference>
<dbReference type="Pfam" id="PF00672">
    <property type="entry name" value="HAMP"/>
    <property type="match status" value="4"/>
</dbReference>
<evidence type="ECO:0000256" key="1">
    <source>
        <dbReference type="ARBA" id="ARBA00000085"/>
    </source>
</evidence>
<evidence type="ECO:0000256" key="3">
    <source>
        <dbReference type="ARBA" id="ARBA00012438"/>
    </source>
</evidence>
<keyword evidence="7" id="KW-0547">Nucleotide-binding</keyword>
<dbReference type="SMART" id="SM00304">
    <property type="entry name" value="HAMP"/>
    <property type="match status" value="10"/>
</dbReference>
<evidence type="ECO:0000256" key="6">
    <source>
        <dbReference type="ARBA" id="ARBA00022679"/>
    </source>
</evidence>
<dbReference type="InterPro" id="IPR005467">
    <property type="entry name" value="His_kinase_dom"/>
</dbReference>
<dbReference type="Gene3D" id="3.30.450.40">
    <property type="match status" value="1"/>
</dbReference>
<dbReference type="Gene3D" id="1.10.287.130">
    <property type="match status" value="1"/>
</dbReference>
<feature type="domain" description="HAMP" evidence="16">
    <location>
        <begin position="752"/>
        <end position="804"/>
    </location>
</feature>
<keyword evidence="8" id="KW-0418">Kinase</keyword>
<accession>A0ABV6J3W6</accession>
<evidence type="ECO:0000256" key="5">
    <source>
        <dbReference type="ARBA" id="ARBA00022553"/>
    </source>
</evidence>
<dbReference type="CDD" id="cd17546">
    <property type="entry name" value="REC_hyHK_CKI1_RcsC-like"/>
    <property type="match status" value="1"/>
</dbReference>
<evidence type="ECO:0000256" key="8">
    <source>
        <dbReference type="ARBA" id="ARBA00022777"/>
    </source>
</evidence>
<evidence type="ECO:0000256" key="7">
    <source>
        <dbReference type="ARBA" id="ARBA00022741"/>
    </source>
</evidence>
<dbReference type="Pfam" id="PF02518">
    <property type="entry name" value="HATPase_c"/>
    <property type="match status" value="1"/>
</dbReference>
<keyword evidence="5 12" id="KW-0597">Phosphoprotein</keyword>
<feature type="modified residue" description="4-aspartylphosphate" evidence="12">
    <location>
        <position position="1688"/>
    </location>
</feature>
<feature type="domain" description="Histidine kinase" evidence="14">
    <location>
        <begin position="1233"/>
        <end position="1466"/>
    </location>
</feature>
<dbReference type="CDD" id="cd16922">
    <property type="entry name" value="HATPase_EvgS-ArcB-TorS-like"/>
    <property type="match status" value="1"/>
</dbReference>
<dbReference type="InterPro" id="IPR036890">
    <property type="entry name" value="HATPase_C_sf"/>
</dbReference>
<dbReference type="PROSITE" id="PS50885">
    <property type="entry name" value="HAMP"/>
    <property type="match status" value="10"/>
</dbReference>
<dbReference type="SMART" id="SM00388">
    <property type="entry name" value="HisKA"/>
    <property type="match status" value="1"/>
</dbReference>
<dbReference type="Pfam" id="PF18947">
    <property type="entry name" value="HAMP_2"/>
    <property type="match status" value="6"/>
</dbReference>
<dbReference type="Gene3D" id="1.20.120.1530">
    <property type="match status" value="7"/>
</dbReference>
<dbReference type="InterPro" id="IPR029016">
    <property type="entry name" value="GAF-like_dom_sf"/>
</dbReference>
<protein>
    <recommendedName>
        <fullName evidence="3">histidine kinase</fullName>
        <ecNumber evidence="3">2.7.13.3</ecNumber>
    </recommendedName>
</protein>
<dbReference type="CDD" id="cd00156">
    <property type="entry name" value="REC"/>
    <property type="match status" value="1"/>
</dbReference>
<feature type="coiled-coil region" evidence="13">
    <location>
        <begin position="1154"/>
        <end position="1223"/>
    </location>
</feature>
<dbReference type="CDD" id="cd06225">
    <property type="entry name" value="HAMP"/>
    <property type="match status" value="9"/>
</dbReference>
<evidence type="ECO:0000256" key="11">
    <source>
        <dbReference type="ARBA" id="ARBA00023136"/>
    </source>
</evidence>
<keyword evidence="4" id="KW-1003">Cell membrane</keyword>
<keyword evidence="13" id="KW-0175">Coiled coil</keyword>
<dbReference type="InterPro" id="IPR003594">
    <property type="entry name" value="HATPase_dom"/>
</dbReference>
<keyword evidence="11" id="KW-0472">Membrane</keyword>
<feature type="domain" description="Response regulatory" evidence="15">
    <location>
        <begin position="1517"/>
        <end position="1630"/>
    </location>
</feature>
<feature type="domain" description="Response regulatory" evidence="15">
    <location>
        <begin position="1639"/>
        <end position="1755"/>
    </location>
</feature>
<sequence>MSDQEQKRETVQDGIDAGELLNALMALKKGNFSYRMPYDHTGLAGKVADTFNEIMDMQESLVTEVQTVATIVGKEGKLSRRFVHKSTGGSWETVVESLNGLVVDLIQPTSEMVRVINAVAQGDLSQKVELEFEGRALTGEFQRTATNINMMVNQLSTFASEVTRVAREVGTEGKLGGQADVKGVSGTWKDLTDSVNNMATNLTDQVRNIAAVTTAVANGDLSKQITVNAKGEILELKNTINTMVDQLSTFSSEVTRVAKEVGTEGKLGGQADVKGVSGTWRDLTESVNYMASNLTNQVRNIAVVTTAVANGDLSKKITADVQGEILELKNTINTMVDQLSTFASEVTRMAREVGTEGILGGQAEVSGVAGTWRDLTESVNYMASNLTNQVRNIAEVTTAVAKGDLSKTITVDAKGEILELKSTINTMVDQLSNFASEVTRVAREVSTEGKLGGQADVKDVSGTWKDLTDSVNFMASTLTDQVRNIADVTTAVAKGDLSKQITVNAKGEILELKNTINTMVDQLSTFASEVTRVAREVGTLGMLGGQAQVRGVAGTWRDLTESVNYMASNLTNQVRNIAVVTTAVANGDLSKKITADVQGEILELKNTINTMVDQLSTFASEVTRVAREVGTEGRLGGQAQVKGVGGTWKDLTEGVNSMARNLTDQVRNIAEVTTAVAKGDLSKKITVDVKGEILELKITMNTMVDQLSNFASEVTRVAREVGTEGKLGAQADVKDVSGTWKDLTDTVNYMASNLTVQMRNIAGVTTAVANGDLSKKITVDVKGELFELKNTINTMVDQLNSFASEVTRVAREVGTDGKLGGQAQVRGVGGIWKDLTDNVNIMATNLTDQVRGIAKVVTAVANGNMKQKLTVEAKGEIAELTDTINSMIDTLATFADQVTTVSREVGAEGKLGGQANVPGAAGTWRDLTDNVNYMASTLTTQVRAITNVATAVTKGDLSRSIDVAAAGEVAELKDNVNEMIRNLKETTRINTEQDWLKTNLAKFSRLLQGQRDLYAVSRMILSELAPLVSMQHGVFYINEPGNGEPVLALFASYAYQQRKHLSNEYRAGQGLVGQCLIEKQRILLTNVPNDYVVISSGLGEATPLNIILLPIIFEDQVLAVLELASFRAFSEIDIAFLDQLTESIGIVINTMQANQRTEELLMQSQSLTEELQKQQMELQNTNEELEDKAKLLVIQKAEVESKNDEVELAKRFLEEKAEQLALTSRYKSEFLANMSHELRTPLNSLLLLAEQLAENLDKNLTVNQVKFSKMIQESGMELLNLINDILDLSKIESGTVTPDYTDMSITDLTAGMERTFRHIAEDKKLEYQIITEPGLPKTFMTDPKRLQQIIKNLLSNAFKFTEKGQITMHIRQAAEGWSEGNENLSRAQKVLCFSVSDTGIGIPEDKQPIIFEAFQQVDGSTNREYGGTGLGLAISREIAVMLDGEITVSSNVGVGSTFNLYLPIGGLLPEPEAERPKPKYVPEVIDVTPAQKTRSYTLDMEKGITDDRNDIQPGDRVFLIIEDDMKFNEILLDLLRKKGIKAVITTTGSNALELAIKYKPIAITLDIHLKDSDGWLVIDQLKNEMNVRHIPVSVITVEEDEVGLKQKGIFDFICKPVTHEALDKALDKLNEYAASDVRQLLIVSGDKDRRTQWVELVDNKDVKIVAVDTSRKALNQLKTKNFDCILADNELPDTDIVRFVRDVQKNATNKYKPIVIHRTNKLTPEQENALEELMKSAVIKEVRSPVQVIEETSLYLHRHADNLPDASKRAFVKIHQSDEMIEYKKVLVVDDDIRNIFALTTILERHQMKVIPAENGHDAIGILEQNPDIDIVLMDIMMPVMDGYETTRAIRQKPVFKELPIIALTAKAMKGDRELCLEAGASDYITKPVNSAQLLSMIRSWLDSQEETVDQP</sequence>
<evidence type="ECO:0000256" key="2">
    <source>
        <dbReference type="ARBA" id="ARBA00004651"/>
    </source>
</evidence>
<dbReference type="PANTHER" id="PTHR45339:SF1">
    <property type="entry name" value="HYBRID SIGNAL TRANSDUCTION HISTIDINE KINASE J"/>
    <property type="match status" value="1"/>
</dbReference>
<feature type="modified residue" description="4-aspartylphosphate" evidence="12">
    <location>
        <position position="1566"/>
    </location>
</feature>
<dbReference type="PANTHER" id="PTHR45339">
    <property type="entry name" value="HYBRID SIGNAL TRANSDUCTION HISTIDINE KINASE J"/>
    <property type="match status" value="1"/>
</dbReference>
<feature type="domain" description="Response regulatory" evidence="15">
    <location>
        <begin position="1785"/>
        <end position="1902"/>
    </location>
</feature>
<dbReference type="EMBL" id="JBHLVF010000008">
    <property type="protein sequence ID" value="MFC0390560.1"/>
    <property type="molecule type" value="Genomic_DNA"/>
</dbReference>
<evidence type="ECO:0000259" key="14">
    <source>
        <dbReference type="PROSITE" id="PS50109"/>
    </source>
</evidence>
<dbReference type="Gene3D" id="3.40.50.2300">
    <property type="match status" value="3"/>
</dbReference>
<dbReference type="Pfam" id="PF13185">
    <property type="entry name" value="GAF_2"/>
    <property type="match status" value="1"/>
</dbReference>
<dbReference type="PROSITE" id="PS50110">
    <property type="entry name" value="RESPONSE_REGULATORY"/>
    <property type="match status" value="3"/>
</dbReference>